<dbReference type="InterPro" id="IPR053802">
    <property type="entry name" value="DUF6950"/>
</dbReference>
<keyword evidence="3" id="KW-1185">Reference proteome</keyword>
<dbReference type="RefSeq" id="WP_008614248.1">
    <property type="nucleotide sequence ID" value="NZ_AONQ01000005.1"/>
</dbReference>
<dbReference type="PATRIC" id="fig|1244869.3.peg.640"/>
<evidence type="ECO:0000259" key="1">
    <source>
        <dbReference type="Pfam" id="PF22262"/>
    </source>
</evidence>
<dbReference type="AlphaFoldDB" id="M3AEU9"/>
<dbReference type="Proteomes" id="UP000011744">
    <property type="component" value="Unassembled WGS sequence"/>
</dbReference>
<evidence type="ECO:0000313" key="3">
    <source>
        <dbReference type="Proteomes" id="UP000011744"/>
    </source>
</evidence>
<dbReference type="Pfam" id="PF22262">
    <property type="entry name" value="DUF6950"/>
    <property type="match status" value="1"/>
</dbReference>
<feature type="domain" description="DUF6950" evidence="1">
    <location>
        <begin position="3"/>
        <end position="143"/>
    </location>
</feature>
<name>M3AEU9_9PROT</name>
<proteinExistence type="predicted"/>
<evidence type="ECO:0000313" key="2">
    <source>
        <dbReference type="EMBL" id="EME71383.1"/>
    </source>
</evidence>
<protein>
    <recommendedName>
        <fullName evidence="1">DUF6950 domain-containing protein</fullName>
    </recommendedName>
</protein>
<reference evidence="2 3" key="1">
    <citation type="journal article" date="2014" name="Genome Announc.">
        <title>Draft Genome Sequence of Magnetospirillum sp. Strain SO-1, a Freshwater Magnetotactic Bacterium Isolated from the Ol'khovka River, Russia.</title>
        <authorList>
            <person name="Grouzdev D.S."/>
            <person name="Dziuba M.V."/>
            <person name="Sukhacheva M.S."/>
            <person name="Mardanov A.V."/>
            <person name="Beletskiy A.V."/>
            <person name="Kuznetsov B.B."/>
            <person name="Skryabin K.G."/>
        </authorList>
    </citation>
    <scope>NUCLEOTIDE SEQUENCE [LARGE SCALE GENOMIC DNA]</scope>
    <source>
        <strain evidence="2 3">SO-1</strain>
    </source>
</reference>
<comment type="caution">
    <text evidence="2">The sequence shown here is derived from an EMBL/GenBank/DDBJ whole genome shotgun (WGS) entry which is preliminary data.</text>
</comment>
<dbReference type="EMBL" id="AONQ01000005">
    <property type="protein sequence ID" value="EME71383.1"/>
    <property type="molecule type" value="Genomic_DNA"/>
</dbReference>
<gene>
    <name evidence="2" type="ORF">H261_03203</name>
</gene>
<dbReference type="eggNOG" id="ENOG5032Y13">
    <property type="taxonomic scope" value="Bacteria"/>
</dbReference>
<accession>M3AEU9</accession>
<dbReference type="STRING" id="1244869.H261_03203"/>
<dbReference type="OrthoDB" id="6586924at2"/>
<sequence length="143" mass="15177">MLTRFQDWPVRLDAAIAAARAVPFGYGPGQSHCCLFSSGVVQAITGTDVYAWFRGRYRCERGAYVALRRFAGGDVPEAVARIAAECGAPEIPLALAGRGDVVLFDTPEGPAMGICLGAHLVSVTRPHGLGFLPMSAATRAWKV</sequence>
<organism evidence="2 3">
    <name type="scientific">Paramagnetospirillum caucaseum</name>
    <dbReference type="NCBI Taxonomy" id="1244869"/>
    <lineage>
        <taxon>Bacteria</taxon>
        <taxon>Pseudomonadati</taxon>
        <taxon>Pseudomonadota</taxon>
        <taxon>Alphaproteobacteria</taxon>
        <taxon>Rhodospirillales</taxon>
        <taxon>Magnetospirillaceae</taxon>
        <taxon>Paramagnetospirillum</taxon>
    </lineage>
</organism>